<accession>A0A088RIR7</accession>
<dbReference type="VEuPathDB" id="TriTrypDB:LPMP_060960"/>
<evidence type="ECO:0000313" key="4">
    <source>
        <dbReference type="EMBL" id="AIN95655.1"/>
    </source>
</evidence>
<feature type="region of interest" description="Disordered" evidence="3">
    <location>
        <begin position="957"/>
        <end position="979"/>
    </location>
</feature>
<dbReference type="eggNOG" id="ENOG502RX90">
    <property type="taxonomic scope" value="Eukaryota"/>
</dbReference>
<dbReference type="SMART" id="SM00320">
    <property type="entry name" value="WD40"/>
    <property type="match status" value="3"/>
</dbReference>
<feature type="compositionally biased region" description="Polar residues" evidence="3">
    <location>
        <begin position="86"/>
        <end position="100"/>
    </location>
</feature>
<feature type="compositionally biased region" description="Low complexity" evidence="3">
    <location>
        <begin position="70"/>
        <end position="85"/>
    </location>
</feature>
<dbReference type="InterPro" id="IPR036322">
    <property type="entry name" value="WD40_repeat_dom_sf"/>
</dbReference>
<feature type="repeat" description="WD" evidence="1">
    <location>
        <begin position="394"/>
        <end position="423"/>
    </location>
</feature>
<feature type="region of interest" description="Disordered" evidence="3">
    <location>
        <begin position="436"/>
        <end position="462"/>
    </location>
</feature>
<dbReference type="KEGG" id="lpan:LPMP_060960"/>
<dbReference type="InterPro" id="IPR015943">
    <property type="entry name" value="WD40/YVTN_repeat-like_dom_sf"/>
</dbReference>
<feature type="compositionally biased region" description="Polar residues" evidence="3">
    <location>
        <begin position="1"/>
        <end position="33"/>
    </location>
</feature>
<evidence type="ECO:0000256" key="2">
    <source>
        <dbReference type="SAM" id="Coils"/>
    </source>
</evidence>
<feature type="region of interest" description="Disordered" evidence="3">
    <location>
        <begin position="787"/>
        <end position="809"/>
    </location>
</feature>
<dbReference type="SUPFAM" id="SSF50978">
    <property type="entry name" value="WD40 repeat-like"/>
    <property type="match status" value="1"/>
</dbReference>
<evidence type="ECO:0000256" key="1">
    <source>
        <dbReference type="PROSITE-ProRule" id="PRU00221"/>
    </source>
</evidence>
<keyword evidence="2" id="KW-0175">Coiled coil</keyword>
<keyword evidence="5" id="KW-1185">Reference proteome</keyword>
<dbReference type="EMBL" id="CP009375">
    <property type="protein sequence ID" value="AIN95655.1"/>
    <property type="molecule type" value="Genomic_DNA"/>
</dbReference>
<feature type="compositionally biased region" description="Low complexity" evidence="3">
    <location>
        <begin position="967"/>
        <end position="979"/>
    </location>
</feature>
<gene>
    <name evidence="4" type="ORF">LPMP_060960</name>
</gene>
<dbReference type="OrthoDB" id="674604at2759"/>
<feature type="region of interest" description="Disordered" evidence="3">
    <location>
        <begin position="203"/>
        <end position="250"/>
    </location>
</feature>
<dbReference type="Gene3D" id="2.130.10.10">
    <property type="entry name" value="YVTN repeat-like/Quinoprotein amine dehydrogenase"/>
    <property type="match status" value="1"/>
</dbReference>
<sequence>MHATGMRSSVSANPSRTARPSKTGASISPSRTALSRGASPAMLAAVHRERGRSTSPSTQKKARLGAADDVATVVSGSATVTPTTGHGTASTASPSVTGVSPSYFAQDGRRFEPNTYETTFNFRGQYEHIVVAHGTATLWCANTASGAIDLYSCVTGQFVTSLRPLHEEVAARQVELSELPLNTSCRKATSGGAKGTASGLLTSHCGTAAPTPRSRGLVSTRGGRRLSGPSSAGGAAHPHESAPNRASASSPVSMWLRVPEGSVRATALCATATHVWVGYTNGFVAVYDALLLKLITFGQFHTERVVSIVELCNMQIVSASASGLLILWDTEQGGFEAVTRVTVLLDSVREGAGALCAMTSVPPTARVCCGFESGVVYSVLVASRPQGQTTPQELRGHQGRVNAMAVVRDVLFTASEDSTVCVWHRGGTACARGAESLRDKGRRGPVSSNHLREATHDGGQACGGLHTGGPMKMLKRITVSPCVRSLLAEEQTCSLWVAYADGLMERWSANPDDDYGVEEVVEGALTTSQSAGNGGVRALLSLSVVQTMQWLALSSNGVNKVWYGHQNTLEIDLANSISTLAQVVEQDTEDAAAWRERVNLLKQKEAERREKYVCILEQLSEQRVLLRHYDMWKRSVLFVGARRKRVEAVAHTLEKKSHLQLIRRFFGKWASFYDAQQRHIRAYVLSMALSRATEQLQLQAYFLRWQSYLVYRQVQQKAVEGVHVLARLVNAAVIGSYFHRWRAAAATTIRRQRSCISAEQLALLASKAQRQVLQRVLRQWVSHTDAQRRSKQNASEAAAAAATSQDGLPVPGTSSLARFAAHYAQIQQQQHGRRVLQLWRRWTERRARQASLAAVAALREQQLSYETGQRFFLRWRQRVHARHMGENMEQLKVLEMELRRAEAEHGDIFEKLQLQRQLDLVLERHAAEEARLAHIKDQLASAEQTCSELRARQRTQSVISSNSVAGASSRDSSLAPSSGAATGASAAVALADASPRSSIVRLAGTDTELSLSTTSESPPLTQLQSQPQQVVLSTMSRGHMASNAAWYRAMVDQQRLSPIVLAHMPTEEAVHHVMGQLKGNVVNLYTDLALFRQVKDRRRAGTSAVGILLEAFGEVKRLIVITVRGASANAASAAAARMGGKATRWPLSMEALDCIPVHHCATVLSAIKTLVVAYDLLQSEDMANVQTTCEEVVVNADWIFLIARACYLRRKPAPPVNNRQLI</sequence>
<feature type="compositionally biased region" description="Polar residues" evidence="3">
    <location>
        <begin position="957"/>
        <end position="966"/>
    </location>
</feature>
<dbReference type="PROSITE" id="PS50294">
    <property type="entry name" value="WD_REPEATS_REGION"/>
    <property type="match status" value="1"/>
</dbReference>
<dbReference type="PROSITE" id="PS50082">
    <property type="entry name" value="WD_REPEATS_2"/>
    <property type="match status" value="1"/>
</dbReference>
<dbReference type="GeneID" id="22572302"/>
<dbReference type="Proteomes" id="UP000063063">
    <property type="component" value="Chromosome 6"/>
</dbReference>
<reference evidence="4 5" key="1">
    <citation type="journal article" date="2015" name="Sci. Rep.">
        <title>The genome of Leishmania panamensis: insights into genomics of the L. (Viannia) subgenus.</title>
        <authorList>
            <person name="Llanes A."/>
            <person name="Restrepo C.M."/>
            <person name="Vecchio G.D."/>
            <person name="Anguizola F.J."/>
            <person name="Lleonart R."/>
        </authorList>
    </citation>
    <scope>NUCLEOTIDE SEQUENCE [LARGE SCALE GENOMIC DNA]</scope>
    <source>
        <strain evidence="4 5">MHOM/PA/94/PSC-1</strain>
    </source>
</reference>
<dbReference type="AlphaFoldDB" id="A0A088RIR7"/>
<evidence type="ECO:0000313" key="5">
    <source>
        <dbReference type="Proteomes" id="UP000063063"/>
    </source>
</evidence>
<evidence type="ECO:0000256" key="3">
    <source>
        <dbReference type="SAM" id="MobiDB-lite"/>
    </source>
</evidence>
<organism evidence="4 5">
    <name type="scientific">Leishmania panamensis</name>
    <dbReference type="NCBI Taxonomy" id="5679"/>
    <lineage>
        <taxon>Eukaryota</taxon>
        <taxon>Discoba</taxon>
        <taxon>Euglenozoa</taxon>
        <taxon>Kinetoplastea</taxon>
        <taxon>Metakinetoplastina</taxon>
        <taxon>Trypanosomatida</taxon>
        <taxon>Trypanosomatidae</taxon>
        <taxon>Leishmaniinae</taxon>
        <taxon>Leishmania</taxon>
        <taxon>Leishmania guyanensis species complex</taxon>
    </lineage>
</organism>
<dbReference type="VEuPathDB" id="TriTrypDB:LPAL13_060015800"/>
<feature type="coiled-coil region" evidence="2">
    <location>
        <begin position="884"/>
        <end position="952"/>
    </location>
</feature>
<dbReference type="RefSeq" id="XP_010703977.1">
    <property type="nucleotide sequence ID" value="XM_010705675.1"/>
</dbReference>
<protein>
    <submittedName>
        <fullName evidence="4">Uncharacterized protein</fullName>
    </submittedName>
</protein>
<name>A0A088RIR7_LEIPA</name>
<feature type="region of interest" description="Disordered" evidence="3">
    <location>
        <begin position="1"/>
        <end position="104"/>
    </location>
</feature>
<keyword evidence="1" id="KW-0853">WD repeat</keyword>
<proteinExistence type="predicted"/>
<dbReference type="InterPro" id="IPR001680">
    <property type="entry name" value="WD40_rpt"/>
</dbReference>